<dbReference type="SUPFAM" id="SSF46785">
    <property type="entry name" value="Winged helix' DNA-binding domain"/>
    <property type="match status" value="1"/>
</dbReference>
<dbReference type="EMBL" id="JADIMU010000017">
    <property type="protein sequence ID" value="MBO8442674.1"/>
    <property type="molecule type" value="Genomic_DNA"/>
</dbReference>
<dbReference type="PROSITE" id="PS50995">
    <property type="entry name" value="HTH_MARR_2"/>
    <property type="match status" value="1"/>
</dbReference>
<comment type="caution">
    <text evidence="5">The sequence shown here is derived from an EMBL/GenBank/DDBJ whole genome shotgun (WGS) entry which is preliminary data.</text>
</comment>
<keyword evidence="3" id="KW-0804">Transcription</keyword>
<dbReference type="InterPro" id="IPR036388">
    <property type="entry name" value="WH-like_DNA-bd_sf"/>
</dbReference>
<feature type="domain" description="HTH marR-type" evidence="4">
    <location>
        <begin position="2"/>
        <end position="134"/>
    </location>
</feature>
<evidence type="ECO:0000256" key="3">
    <source>
        <dbReference type="ARBA" id="ARBA00023163"/>
    </source>
</evidence>
<protein>
    <submittedName>
        <fullName evidence="5">MarR family transcriptional regulator</fullName>
    </submittedName>
</protein>
<accession>A0A9D9ECG7</accession>
<dbReference type="PANTHER" id="PTHR42756">
    <property type="entry name" value="TRANSCRIPTIONAL REGULATOR, MARR"/>
    <property type="match status" value="1"/>
</dbReference>
<dbReference type="PRINTS" id="PR00598">
    <property type="entry name" value="HTHMARR"/>
</dbReference>
<dbReference type="InterPro" id="IPR000835">
    <property type="entry name" value="HTH_MarR-typ"/>
</dbReference>
<keyword evidence="1" id="KW-0805">Transcription regulation</keyword>
<reference evidence="5" key="1">
    <citation type="submission" date="2020-10" db="EMBL/GenBank/DDBJ databases">
        <authorList>
            <person name="Gilroy R."/>
        </authorList>
    </citation>
    <scope>NUCLEOTIDE SEQUENCE</scope>
    <source>
        <strain evidence="5">11167</strain>
    </source>
</reference>
<evidence type="ECO:0000256" key="1">
    <source>
        <dbReference type="ARBA" id="ARBA00023015"/>
    </source>
</evidence>
<proteinExistence type="predicted"/>
<keyword evidence="2" id="KW-0238">DNA-binding</keyword>
<dbReference type="InterPro" id="IPR036390">
    <property type="entry name" value="WH_DNA-bd_sf"/>
</dbReference>
<dbReference type="Proteomes" id="UP000823633">
    <property type="component" value="Unassembled WGS sequence"/>
</dbReference>
<dbReference type="Gene3D" id="1.10.10.10">
    <property type="entry name" value="Winged helix-like DNA-binding domain superfamily/Winged helix DNA-binding domain"/>
    <property type="match status" value="1"/>
</dbReference>
<evidence type="ECO:0000259" key="4">
    <source>
        <dbReference type="PROSITE" id="PS50995"/>
    </source>
</evidence>
<sequence length="144" mass="16287">MTLTLHQLLFRTFHAQNNVLQPLREELGLGRGQPKMLTYLADHGPSSQGAMANHFDIDPAAVSRMAETLSQNGFLTRTEDEGDRRSKRLELTAKGQNAAEIWKERCASMESRMLDGFSEEEKSELVRLLNRLYLNVRNGGLERG</sequence>
<dbReference type="GO" id="GO:0003700">
    <property type="term" value="F:DNA-binding transcription factor activity"/>
    <property type="evidence" value="ECO:0007669"/>
    <property type="project" value="InterPro"/>
</dbReference>
<dbReference type="GO" id="GO:0003677">
    <property type="term" value="F:DNA binding"/>
    <property type="evidence" value="ECO:0007669"/>
    <property type="project" value="UniProtKB-KW"/>
</dbReference>
<name>A0A9D9ECG7_9SPIR</name>
<dbReference type="SMART" id="SM00347">
    <property type="entry name" value="HTH_MARR"/>
    <property type="match status" value="1"/>
</dbReference>
<evidence type="ECO:0000313" key="5">
    <source>
        <dbReference type="EMBL" id="MBO8442674.1"/>
    </source>
</evidence>
<organism evidence="5 6">
    <name type="scientific">Candidatus Aphodenecus pullistercoris</name>
    <dbReference type="NCBI Taxonomy" id="2840669"/>
    <lineage>
        <taxon>Bacteria</taxon>
        <taxon>Pseudomonadati</taxon>
        <taxon>Spirochaetota</taxon>
        <taxon>Spirochaetia</taxon>
        <taxon>Spirochaetales</taxon>
        <taxon>Candidatus Aphodenecus</taxon>
    </lineage>
</organism>
<gene>
    <name evidence="5" type="ORF">IAC42_02785</name>
</gene>
<dbReference type="AlphaFoldDB" id="A0A9D9ECG7"/>
<evidence type="ECO:0000313" key="6">
    <source>
        <dbReference type="Proteomes" id="UP000823633"/>
    </source>
</evidence>
<evidence type="ECO:0000256" key="2">
    <source>
        <dbReference type="ARBA" id="ARBA00023125"/>
    </source>
</evidence>
<dbReference type="PANTHER" id="PTHR42756:SF1">
    <property type="entry name" value="TRANSCRIPTIONAL REPRESSOR OF EMRAB OPERON"/>
    <property type="match status" value="1"/>
</dbReference>
<dbReference type="Pfam" id="PF01047">
    <property type="entry name" value="MarR"/>
    <property type="match status" value="1"/>
</dbReference>
<reference evidence="5" key="2">
    <citation type="journal article" date="2021" name="PeerJ">
        <title>Extensive microbial diversity within the chicken gut microbiome revealed by metagenomics and culture.</title>
        <authorList>
            <person name="Gilroy R."/>
            <person name="Ravi A."/>
            <person name="Getino M."/>
            <person name="Pursley I."/>
            <person name="Horton D.L."/>
            <person name="Alikhan N.F."/>
            <person name="Baker D."/>
            <person name="Gharbi K."/>
            <person name="Hall N."/>
            <person name="Watson M."/>
            <person name="Adriaenssens E.M."/>
            <person name="Foster-Nyarko E."/>
            <person name="Jarju S."/>
            <person name="Secka A."/>
            <person name="Antonio M."/>
            <person name="Oren A."/>
            <person name="Chaudhuri R.R."/>
            <person name="La Ragione R."/>
            <person name="Hildebrand F."/>
            <person name="Pallen M.J."/>
        </authorList>
    </citation>
    <scope>NUCLEOTIDE SEQUENCE</scope>
    <source>
        <strain evidence="5">11167</strain>
    </source>
</reference>